<dbReference type="InterPro" id="IPR013783">
    <property type="entry name" value="Ig-like_fold"/>
</dbReference>
<keyword evidence="2" id="KW-0472">Membrane</keyword>
<dbReference type="SMART" id="SM00409">
    <property type="entry name" value="IG"/>
    <property type="match status" value="1"/>
</dbReference>
<dbReference type="CTD" id="151888"/>
<organism evidence="5 6">
    <name type="scientific">Lepidothrix coronata</name>
    <name type="common">blue-crowned manakin</name>
    <dbReference type="NCBI Taxonomy" id="321398"/>
    <lineage>
        <taxon>Eukaryota</taxon>
        <taxon>Metazoa</taxon>
        <taxon>Chordata</taxon>
        <taxon>Craniata</taxon>
        <taxon>Vertebrata</taxon>
        <taxon>Euteleostomi</taxon>
        <taxon>Archelosauria</taxon>
        <taxon>Archosauria</taxon>
        <taxon>Dinosauria</taxon>
        <taxon>Saurischia</taxon>
        <taxon>Theropoda</taxon>
        <taxon>Coelurosauria</taxon>
        <taxon>Aves</taxon>
        <taxon>Neognathae</taxon>
        <taxon>Neoaves</taxon>
        <taxon>Telluraves</taxon>
        <taxon>Australaves</taxon>
        <taxon>Passeriformes</taxon>
        <taxon>Pipridae</taxon>
        <taxon>Lepidothrix</taxon>
    </lineage>
</organism>
<accession>A0A6J0HS37</accession>
<feature type="region of interest" description="Disordered" evidence="1">
    <location>
        <begin position="197"/>
        <end position="228"/>
    </location>
</feature>
<evidence type="ECO:0000256" key="3">
    <source>
        <dbReference type="SAM" id="SignalP"/>
    </source>
</evidence>
<dbReference type="SUPFAM" id="SSF48726">
    <property type="entry name" value="Immunoglobulin"/>
    <property type="match status" value="1"/>
</dbReference>
<dbReference type="AlphaFoldDB" id="A0A6J0HS37"/>
<keyword evidence="2" id="KW-1133">Transmembrane helix</keyword>
<dbReference type="InterPro" id="IPR007110">
    <property type="entry name" value="Ig-like_dom"/>
</dbReference>
<dbReference type="GeneID" id="108500710"/>
<feature type="transmembrane region" description="Helical" evidence="2">
    <location>
        <begin position="164"/>
        <end position="186"/>
    </location>
</feature>
<evidence type="ECO:0000313" key="6">
    <source>
        <dbReference type="RefSeq" id="XP_017677373.1"/>
    </source>
</evidence>
<keyword evidence="3" id="KW-0732">Signal</keyword>
<reference evidence="6" key="1">
    <citation type="submission" date="2025-08" db="UniProtKB">
        <authorList>
            <consortium name="RefSeq"/>
        </authorList>
    </citation>
    <scope>IDENTIFICATION</scope>
</reference>
<dbReference type="GO" id="GO:0005886">
    <property type="term" value="C:plasma membrane"/>
    <property type="evidence" value="ECO:0007669"/>
    <property type="project" value="InterPro"/>
</dbReference>
<sequence length="318" mass="35416">MKVSAVMLIKRILLYLLLVMLAQSICQVYGSDARGCLPEIQVQRRSQYKAHVGGSLSIECPGQYCQTRPLVQWCKMEGATCVQLEKGRAGWKSDSVFTLEIFPVHQNDTGRLRCQAKVGNLSIESHEIKIIVEEKSINITVSPENTTSISEESQQSGNYNILHIIYVSAPLGLCCLFIIGCMFWCLKRCRTKQKRTPLTQQRQESLVRNPAAALPSGAGTTQASEESPSLHCSMASPLQAWKDNTIYDNTVPPWNTQRRALHSPCNTPGVPFIPVLPESPDVITYAALNHSAAAERCQRREQTTVNEVTEYASINVHR</sequence>
<feature type="chain" id="PRO_5027066175" evidence="3">
    <location>
        <begin position="25"/>
        <end position="318"/>
    </location>
</feature>
<feature type="compositionally biased region" description="Polar residues" evidence="1">
    <location>
        <begin position="218"/>
        <end position="227"/>
    </location>
</feature>
<dbReference type="Proteomes" id="UP000504624">
    <property type="component" value="Unplaced"/>
</dbReference>
<feature type="domain" description="Ig-like" evidence="4">
    <location>
        <begin position="38"/>
        <end position="124"/>
    </location>
</feature>
<evidence type="ECO:0000256" key="1">
    <source>
        <dbReference type="SAM" id="MobiDB-lite"/>
    </source>
</evidence>
<dbReference type="RefSeq" id="XP_017677373.1">
    <property type="nucleotide sequence ID" value="XM_017821884.1"/>
</dbReference>
<proteinExistence type="predicted"/>
<dbReference type="InterPro" id="IPR039257">
    <property type="entry name" value="BTLA"/>
</dbReference>
<dbReference type="PANTHER" id="PTHR37996:SF1">
    <property type="entry name" value="B- AND T-LYMPHOCYTE ATTENUATOR"/>
    <property type="match status" value="1"/>
</dbReference>
<dbReference type="InterPro" id="IPR003599">
    <property type="entry name" value="Ig_sub"/>
</dbReference>
<name>A0A6J0HS37_9PASS</name>
<evidence type="ECO:0000259" key="4">
    <source>
        <dbReference type="PROSITE" id="PS50835"/>
    </source>
</evidence>
<dbReference type="PANTHER" id="PTHR37996">
    <property type="entry name" value="B- AND T-LYMPHOCYTE ATTENUATOR"/>
    <property type="match status" value="1"/>
</dbReference>
<feature type="compositionally biased region" description="Polar residues" evidence="1">
    <location>
        <begin position="197"/>
        <end position="206"/>
    </location>
</feature>
<keyword evidence="2" id="KW-0812">Transmembrane</keyword>
<feature type="signal peptide" evidence="3">
    <location>
        <begin position="1"/>
        <end position="24"/>
    </location>
</feature>
<gene>
    <name evidence="6" type="primary">BTLA</name>
</gene>
<dbReference type="Gene3D" id="2.60.40.10">
    <property type="entry name" value="Immunoglobulins"/>
    <property type="match status" value="1"/>
</dbReference>
<evidence type="ECO:0000256" key="2">
    <source>
        <dbReference type="SAM" id="Phobius"/>
    </source>
</evidence>
<dbReference type="GO" id="GO:0038023">
    <property type="term" value="F:signaling receptor activity"/>
    <property type="evidence" value="ECO:0007669"/>
    <property type="project" value="InterPro"/>
</dbReference>
<protein>
    <submittedName>
        <fullName evidence="6">B- and T-lymphocyte attenuator</fullName>
    </submittedName>
</protein>
<dbReference type="GO" id="GO:0002768">
    <property type="term" value="P:immune response-regulating cell surface receptor signaling pathway"/>
    <property type="evidence" value="ECO:0007669"/>
    <property type="project" value="InterPro"/>
</dbReference>
<keyword evidence="5" id="KW-1185">Reference proteome</keyword>
<dbReference type="OrthoDB" id="9947981at2759"/>
<dbReference type="PROSITE" id="PS50835">
    <property type="entry name" value="IG_LIKE"/>
    <property type="match status" value="1"/>
</dbReference>
<dbReference type="InterPro" id="IPR036179">
    <property type="entry name" value="Ig-like_dom_sf"/>
</dbReference>
<evidence type="ECO:0000313" key="5">
    <source>
        <dbReference type="Proteomes" id="UP000504624"/>
    </source>
</evidence>